<sequence length="202" mass="23510">MEIKYGFWSEVTTRNGFAADEIISSFQKAVRRNMVEEACEFAYELYISSPQLLEKLWRRILTISVEDIGFGNLDAAGYVYTLNEMRKNFPYNDGDQPMYFIHAIRLLCASEKDRSSDYLKNIIIKGFAMGRKPKVMDVGLDKHTKRGKLMGRDSKHFFEEGTIVIPQLEVDNDYRERYGKILETYEPKNAVANAFEYSTDQY</sequence>
<gene>
    <name evidence="1" type="ORF">NCTC10913_03491</name>
</gene>
<evidence type="ECO:0000313" key="2">
    <source>
        <dbReference type="Proteomes" id="UP000277570"/>
    </source>
</evidence>
<accession>A0ABY6SWY2</accession>
<comment type="caution">
    <text evidence="1">The sequence shown here is derived from an EMBL/GenBank/DDBJ whole genome shotgun (WGS) entry which is preliminary data.</text>
</comment>
<name>A0ABY6SWY2_9CLOT</name>
<dbReference type="Gene3D" id="1.20.272.10">
    <property type="match status" value="1"/>
</dbReference>
<keyword evidence="2" id="KW-1185">Reference proteome</keyword>
<reference evidence="1 2" key="1">
    <citation type="submission" date="2018-11" db="EMBL/GenBank/DDBJ databases">
        <authorList>
            <consortium name="Pathogen Informatics"/>
        </authorList>
    </citation>
    <scope>NUCLEOTIDE SEQUENCE [LARGE SCALE GENOMIC DNA]</scope>
    <source>
        <strain evidence="1 2">NCTC10913</strain>
    </source>
</reference>
<proteinExistence type="predicted"/>
<protein>
    <submittedName>
        <fullName evidence="1">MgsA AAA+ ATPase C terminal</fullName>
    </submittedName>
</protein>
<dbReference type="InterPro" id="IPR008921">
    <property type="entry name" value="DNA_pol3_clamp-load_cplx_C"/>
</dbReference>
<dbReference type="RefSeq" id="WP_125149393.1">
    <property type="nucleotide sequence ID" value="NZ_UYIN01000019.1"/>
</dbReference>
<dbReference type="Proteomes" id="UP000277570">
    <property type="component" value="Unassembled WGS sequence"/>
</dbReference>
<dbReference type="SUPFAM" id="SSF48019">
    <property type="entry name" value="post-AAA+ oligomerization domain-like"/>
    <property type="match status" value="1"/>
</dbReference>
<dbReference type="EMBL" id="UYIN01000019">
    <property type="protein sequence ID" value="VDG73153.1"/>
    <property type="molecule type" value="Genomic_DNA"/>
</dbReference>
<evidence type="ECO:0000313" key="1">
    <source>
        <dbReference type="EMBL" id="VDG73153.1"/>
    </source>
</evidence>
<organism evidence="1 2">
    <name type="scientific">Clostridium carnis</name>
    <dbReference type="NCBI Taxonomy" id="1530"/>
    <lineage>
        <taxon>Bacteria</taxon>
        <taxon>Bacillati</taxon>
        <taxon>Bacillota</taxon>
        <taxon>Clostridia</taxon>
        <taxon>Eubacteriales</taxon>
        <taxon>Clostridiaceae</taxon>
        <taxon>Clostridium</taxon>
    </lineage>
</organism>